<evidence type="ECO:0000313" key="2">
    <source>
        <dbReference type="Proteomes" id="UP000814176"/>
    </source>
</evidence>
<dbReference type="Proteomes" id="UP000814176">
    <property type="component" value="Unassembled WGS sequence"/>
</dbReference>
<organism evidence="1 2">
    <name type="scientific">Rhodofomes roseus</name>
    <dbReference type="NCBI Taxonomy" id="34475"/>
    <lineage>
        <taxon>Eukaryota</taxon>
        <taxon>Fungi</taxon>
        <taxon>Dikarya</taxon>
        <taxon>Basidiomycota</taxon>
        <taxon>Agaricomycotina</taxon>
        <taxon>Agaricomycetes</taxon>
        <taxon>Polyporales</taxon>
        <taxon>Rhodofomes</taxon>
    </lineage>
</organism>
<evidence type="ECO:0000313" key="1">
    <source>
        <dbReference type="EMBL" id="KAH9840968.1"/>
    </source>
</evidence>
<name>A0ABQ8KQR1_9APHY</name>
<comment type="caution">
    <text evidence="1">The sequence shown here is derived from an EMBL/GenBank/DDBJ whole genome shotgun (WGS) entry which is preliminary data.</text>
</comment>
<gene>
    <name evidence="1" type="ORF">C8Q71DRAFT_742550</name>
</gene>
<dbReference type="RefSeq" id="XP_047782434.1">
    <property type="nucleotide sequence ID" value="XM_047922856.1"/>
</dbReference>
<protein>
    <submittedName>
        <fullName evidence="1">Uncharacterized protein</fullName>
    </submittedName>
</protein>
<proteinExistence type="predicted"/>
<reference evidence="1 2" key="1">
    <citation type="journal article" date="2021" name="Environ. Microbiol.">
        <title>Gene family expansions and transcriptome signatures uncover fungal adaptations to wood decay.</title>
        <authorList>
            <person name="Hage H."/>
            <person name="Miyauchi S."/>
            <person name="Viragh M."/>
            <person name="Drula E."/>
            <person name="Min B."/>
            <person name="Chaduli D."/>
            <person name="Navarro D."/>
            <person name="Favel A."/>
            <person name="Norest M."/>
            <person name="Lesage-Meessen L."/>
            <person name="Balint B."/>
            <person name="Merenyi Z."/>
            <person name="de Eugenio L."/>
            <person name="Morin E."/>
            <person name="Martinez A.T."/>
            <person name="Baldrian P."/>
            <person name="Stursova M."/>
            <person name="Martinez M.J."/>
            <person name="Novotny C."/>
            <person name="Magnuson J.K."/>
            <person name="Spatafora J.W."/>
            <person name="Maurice S."/>
            <person name="Pangilinan J."/>
            <person name="Andreopoulos W."/>
            <person name="LaButti K."/>
            <person name="Hundley H."/>
            <person name="Na H."/>
            <person name="Kuo A."/>
            <person name="Barry K."/>
            <person name="Lipzen A."/>
            <person name="Henrissat B."/>
            <person name="Riley R."/>
            <person name="Ahrendt S."/>
            <person name="Nagy L.G."/>
            <person name="Grigoriev I.V."/>
            <person name="Martin F."/>
            <person name="Rosso M.N."/>
        </authorList>
    </citation>
    <scope>NUCLEOTIDE SEQUENCE [LARGE SCALE GENOMIC DNA]</scope>
    <source>
        <strain evidence="1 2">CIRM-BRFM 1785</strain>
    </source>
</reference>
<dbReference type="EMBL" id="JADCUA010000004">
    <property type="protein sequence ID" value="KAH9840968.1"/>
    <property type="molecule type" value="Genomic_DNA"/>
</dbReference>
<keyword evidence="2" id="KW-1185">Reference proteome</keyword>
<dbReference type="GeneID" id="72003588"/>
<sequence>MAHNSRTSKLHVCQKTRVRSLSNSEGKMALESKGLDMAVVEMAMFTVLEDDVLAYQVTIRLGCKIAWPIYSDISLSNFESALANLRKLLDFSAASCAQSRIRLLFARTAGIFRHVTSGSCFRGARGQPFRCRRESVRVDDQHTQHDLLEQAFGASRDTGDRAGDWTTGEDLCRVMGPRGI</sequence>
<accession>A0ABQ8KQR1</accession>